<organism evidence="1 2">
    <name type="scientific">Nocardiopsis composta</name>
    <dbReference type="NCBI Taxonomy" id="157465"/>
    <lineage>
        <taxon>Bacteria</taxon>
        <taxon>Bacillati</taxon>
        <taxon>Actinomycetota</taxon>
        <taxon>Actinomycetes</taxon>
        <taxon>Streptosporangiales</taxon>
        <taxon>Nocardiopsidaceae</taxon>
        <taxon>Nocardiopsis</taxon>
    </lineage>
</organism>
<accession>A0A7W8VCW6</accession>
<sequence>MSTVNAMTADLDGIRARAAAATPGPWGAEVEGTRLMVLDRGAGLPVAFIGSAEDDQAQADAAFIAAARGDVDALLAVIDHLRAKHAEVQDLSMRRGEEIMRLRGELRAAR</sequence>
<dbReference type="Proteomes" id="UP000572635">
    <property type="component" value="Unassembled WGS sequence"/>
</dbReference>
<reference evidence="1 2" key="1">
    <citation type="submission" date="2020-08" db="EMBL/GenBank/DDBJ databases">
        <title>Sequencing the genomes of 1000 actinobacteria strains.</title>
        <authorList>
            <person name="Klenk H.-P."/>
        </authorList>
    </citation>
    <scope>NUCLEOTIDE SEQUENCE [LARGE SCALE GENOMIC DNA]</scope>
    <source>
        <strain evidence="1 2">DSM 44551</strain>
    </source>
</reference>
<keyword evidence="2" id="KW-1185">Reference proteome</keyword>
<protein>
    <submittedName>
        <fullName evidence="1">Uncharacterized protein</fullName>
    </submittedName>
</protein>
<dbReference type="RefSeq" id="WP_184391000.1">
    <property type="nucleotide sequence ID" value="NZ_JACHDB010000001.1"/>
</dbReference>
<name>A0A7W8VCW6_9ACTN</name>
<proteinExistence type="predicted"/>
<gene>
    <name evidence="1" type="ORF">HDA36_001462</name>
</gene>
<evidence type="ECO:0000313" key="1">
    <source>
        <dbReference type="EMBL" id="MBB5431378.1"/>
    </source>
</evidence>
<dbReference type="EMBL" id="JACHDB010000001">
    <property type="protein sequence ID" value="MBB5431378.1"/>
    <property type="molecule type" value="Genomic_DNA"/>
</dbReference>
<comment type="caution">
    <text evidence="1">The sequence shown here is derived from an EMBL/GenBank/DDBJ whole genome shotgun (WGS) entry which is preliminary data.</text>
</comment>
<dbReference type="AlphaFoldDB" id="A0A7W8VCW6"/>
<evidence type="ECO:0000313" key="2">
    <source>
        <dbReference type="Proteomes" id="UP000572635"/>
    </source>
</evidence>